<evidence type="ECO:0008006" key="3">
    <source>
        <dbReference type="Google" id="ProtNLM"/>
    </source>
</evidence>
<protein>
    <recommendedName>
        <fullName evidence="3">F-box domain-containing protein</fullName>
    </recommendedName>
</protein>
<keyword evidence="2" id="KW-1185">Reference proteome</keyword>
<accession>A0A6A6AJN8</accession>
<dbReference type="GeneID" id="54411769"/>
<dbReference type="InterPro" id="IPR038883">
    <property type="entry name" value="AN11006-like"/>
</dbReference>
<proteinExistence type="predicted"/>
<organism evidence="1 2">
    <name type="scientific">Dothidotthia symphoricarpi CBS 119687</name>
    <dbReference type="NCBI Taxonomy" id="1392245"/>
    <lineage>
        <taxon>Eukaryota</taxon>
        <taxon>Fungi</taxon>
        <taxon>Dikarya</taxon>
        <taxon>Ascomycota</taxon>
        <taxon>Pezizomycotina</taxon>
        <taxon>Dothideomycetes</taxon>
        <taxon>Pleosporomycetidae</taxon>
        <taxon>Pleosporales</taxon>
        <taxon>Dothidotthiaceae</taxon>
        <taxon>Dothidotthia</taxon>
    </lineage>
</organism>
<dbReference type="PANTHER" id="PTHR42085:SF1">
    <property type="entry name" value="F-BOX DOMAIN-CONTAINING PROTEIN"/>
    <property type="match status" value="1"/>
</dbReference>
<dbReference type="PANTHER" id="PTHR42085">
    <property type="entry name" value="F-BOX DOMAIN-CONTAINING PROTEIN"/>
    <property type="match status" value="1"/>
</dbReference>
<dbReference type="Proteomes" id="UP000799771">
    <property type="component" value="Unassembled WGS sequence"/>
</dbReference>
<gene>
    <name evidence="1" type="ORF">P153DRAFT_394779</name>
</gene>
<dbReference type="EMBL" id="ML977502">
    <property type="protein sequence ID" value="KAF2131443.1"/>
    <property type="molecule type" value="Genomic_DNA"/>
</dbReference>
<sequence length="213" mass="24551">MDSHVQLPPFLCLPTELRYDIYDHLSCDEPISYLFPHPSPITSIDCRGPPIQLLVTCRAIYEEIRLYYFGRATFRLFAYGSKGTRREDMAPSTFTVIRLAKKIELMMVWNITSRRAQTSIKTWPWSMNGWLEEQVDLLLDEGRNLQEVLVSVRDVSEGVKWETKVGLLWPLEKLKGRVRFTVGEITAADDEEQALNCDLARFVRELNSGYTAG</sequence>
<evidence type="ECO:0000313" key="1">
    <source>
        <dbReference type="EMBL" id="KAF2131443.1"/>
    </source>
</evidence>
<reference evidence="1" key="1">
    <citation type="journal article" date="2020" name="Stud. Mycol.">
        <title>101 Dothideomycetes genomes: a test case for predicting lifestyles and emergence of pathogens.</title>
        <authorList>
            <person name="Haridas S."/>
            <person name="Albert R."/>
            <person name="Binder M."/>
            <person name="Bloem J."/>
            <person name="Labutti K."/>
            <person name="Salamov A."/>
            <person name="Andreopoulos B."/>
            <person name="Baker S."/>
            <person name="Barry K."/>
            <person name="Bills G."/>
            <person name="Bluhm B."/>
            <person name="Cannon C."/>
            <person name="Castanera R."/>
            <person name="Culley D."/>
            <person name="Daum C."/>
            <person name="Ezra D."/>
            <person name="Gonzalez J."/>
            <person name="Henrissat B."/>
            <person name="Kuo A."/>
            <person name="Liang C."/>
            <person name="Lipzen A."/>
            <person name="Lutzoni F."/>
            <person name="Magnuson J."/>
            <person name="Mondo S."/>
            <person name="Nolan M."/>
            <person name="Ohm R."/>
            <person name="Pangilinan J."/>
            <person name="Park H.-J."/>
            <person name="Ramirez L."/>
            <person name="Alfaro M."/>
            <person name="Sun H."/>
            <person name="Tritt A."/>
            <person name="Yoshinaga Y."/>
            <person name="Zwiers L.-H."/>
            <person name="Turgeon B."/>
            <person name="Goodwin S."/>
            <person name="Spatafora J."/>
            <person name="Crous P."/>
            <person name="Grigoriev I."/>
        </authorList>
    </citation>
    <scope>NUCLEOTIDE SEQUENCE</scope>
    <source>
        <strain evidence="1">CBS 119687</strain>
    </source>
</reference>
<evidence type="ECO:0000313" key="2">
    <source>
        <dbReference type="Proteomes" id="UP000799771"/>
    </source>
</evidence>
<dbReference type="RefSeq" id="XP_033525830.1">
    <property type="nucleotide sequence ID" value="XM_033671337.1"/>
</dbReference>
<dbReference type="AlphaFoldDB" id="A0A6A6AJN8"/>
<dbReference type="OrthoDB" id="2951834at2759"/>
<name>A0A6A6AJN8_9PLEO</name>